<dbReference type="RefSeq" id="WP_422864296.1">
    <property type="nucleotide sequence ID" value="NZ_JAMSKV010000008.1"/>
</dbReference>
<reference evidence="1 2" key="1">
    <citation type="submission" date="2022-06" db="EMBL/GenBank/DDBJ databases">
        <title>Endosaccharibacter gen. nov., sp. nov., endophytic bacteria isolated from sugarcane.</title>
        <authorList>
            <person name="Pitiwittayakul N."/>
            <person name="Yukphan P."/>
            <person name="Charoenyingcharoen P."/>
            <person name="Tanasupawat S."/>
        </authorList>
    </citation>
    <scope>NUCLEOTIDE SEQUENCE [LARGE SCALE GENOMIC DNA]</scope>
    <source>
        <strain evidence="1 2">KSS8</strain>
    </source>
</reference>
<protein>
    <recommendedName>
        <fullName evidence="3">DUF2993 domain-containing protein</fullName>
    </recommendedName>
</protein>
<evidence type="ECO:0000313" key="2">
    <source>
        <dbReference type="Proteomes" id="UP001524587"/>
    </source>
</evidence>
<dbReference type="Proteomes" id="UP001524587">
    <property type="component" value="Unassembled WGS sequence"/>
</dbReference>
<comment type="caution">
    <text evidence="1">The sequence shown here is derived from an EMBL/GenBank/DDBJ whole genome shotgun (WGS) entry which is preliminary data.</text>
</comment>
<gene>
    <name evidence="1" type="ORF">NFI95_10155</name>
</gene>
<accession>A0ABT1W7F3</accession>
<dbReference type="EMBL" id="JAMSKV010000008">
    <property type="protein sequence ID" value="MCQ8278815.1"/>
    <property type="molecule type" value="Genomic_DNA"/>
</dbReference>
<evidence type="ECO:0008006" key="3">
    <source>
        <dbReference type="Google" id="ProtNLM"/>
    </source>
</evidence>
<organism evidence="1 2">
    <name type="scientific">Endosaccharibacter trunci</name>
    <dbReference type="NCBI Taxonomy" id="2812733"/>
    <lineage>
        <taxon>Bacteria</taxon>
        <taxon>Pseudomonadati</taxon>
        <taxon>Pseudomonadota</taxon>
        <taxon>Alphaproteobacteria</taxon>
        <taxon>Acetobacterales</taxon>
        <taxon>Acetobacteraceae</taxon>
        <taxon>Endosaccharibacter</taxon>
    </lineage>
</organism>
<evidence type="ECO:0000313" key="1">
    <source>
        <dbReference type="EMBL" id="MCQ8278815.1"/>
    </source>
</evidence>
<sequence>MTHPGNSATRPVSPALPMPLCGRLGLVLGAALFLGSGTALAASPLDLPGGCVVARGAVHGNDTRLEADKLEISLPADQAAAFHASHLSAVTRNATLPPGALGHASTAAAAALLGALTGHRDADCSDQAFKEAIAPVAQAVAHGGHVSFAWTGVSLRSGTRRMGAARIALQLDGGGDTARLALQVAGAASNDSAAPLLPERLELNASLPASELPALVAAAGGRGAPVDLTIDRIHAVRGDTTLTGNGQARIAADPADNSGTAHVAIAGYDSLLDAAGTAGLQKIRTALFLAKLMAHRNGGDADWDLKWQGSTLLVNNVPLPIR</sequence>
<name>A0ABT1W7F3_9PROT</name>
<keyword evidence="2" id="KW-1185">Reference proteome</keyword>
<proteinExistence type="predicted"/>